<dbReference type="EMBL" id="FNBA01000005">
    <property type="protein sequence ID" value="SDF08439.1"/>
    <property type="molecule type" value="Genomic_DNA"/>
</dbReference>
<name>A0A1G7I7T8_9FLAO</name>
<reference evidence="1 2" key="1">
    <citation type="submission" date="2016-10" db="EMBL/GenBank/DDBJ databases">
        <authorList>
            <person name="de Groot N.N."/>
        </authorList>
    </citation>
    <scope>NUCLEOTIDE SEQUENCE [LARGE SCALE GENOMIC DNA]</scope>
    <source>
        <strain evidence="1 2">DSM 16195</strain>
    </source>
</reference>
<keyword evidence="2" id="KW-1185">Reference proteome</keyword>
<sequence>MKIGNDIKISGAVSMDDEGNRTAVGDFVDYDGDGTVIFASRELPEPLSMPFTMCKESEAPHSVVNLSNTKSIRLIRVEMKQ</sequence>
<dbReference type="STRING" id="227084.SAMN05421855_105124"/>
<dbReference type="Proteomes" id="UP000199321">
    <property type="component" value="Unassembled WGS sequence"/>
</dbReference>
<evidence type="ECO:0000313" key="2">
    <source>
        <dbReference type="Proteomes" id="UP000199321"/>
    </source>
</evidence>
<evidence type="ECO:0000313" key="1">
    <source>
        <dbReference type="EMBL" id="SDF08439.1"/>
    </source>
</evidence>
<protein>
    <submittedName>
        <fullName evidence="1">Uncharacterized protein</fullName>
    </submittedName>
</protein>
<proteinExistence type="predicted"/>
<accession>A0A1G7I7T8</accession>
<organism evidence="1 2">
    <name type="scientific">Ulvibacter litoralis</name>
    <dbReference type="NCBI Taxonomy" id="227084"/>
    <lineage>
        <taxon>Bacteria</taxon>
        <taxon>Pseudomonadati</taxon>
        <taxon>Bacteroidota</taxon>
        <taxon>Flavobacteriia</taxon>
        <taxon>Flavobacteriales</taxon>
        <taxon>Flavobacteriaceae</taxon>
        <taxon>Ulvibacter</taxon>
    </lineage>
</organism>
<gene>
    <name evidence="1" type="ORF">SAMN05421855_105124</name>
</gene>
<dbReference type="AlphaFoldDB" id="A0A1G7I7T8"/>